<name>A0A163XUE9_9FLAO</name>
<dbReference type="Proteomes" id="UP000076630">
    <property type="component" value="Unassembled WGS sequence"/>
</dbReference>
<organism evidence="1 2">
    <name type="scientific">Myroides marinus</name>
    <dbReference type="NCBI Taxonomy" id="703342"/>
    <lineage>
        <taxon>Bacteria</taxon>
        <taxon>Pseudomonadati</taxon>
        <taxon>Bacteroidota</taxon>
        <taxon>Flavobacteriia</taxon>
        <taxon>Flavobacteriales</taxon>
        <taxon>Flavobacteriaceae</taxon>
        <taxon>Myroides</taxon>
    </lineage>
</organism>
<dbReference type="Gene3D" id="3.80.10.10">
    <property type="entry name" value="Ribonuclease Inhibitor"/>
    <property type="match status" value="1"/>
</dbReference>
<dbReference type="SUPFAM" id="SSF52047">
    <property type="entry name" value="RNI-like"/>
    <property type="match status" value="1"/>
</dbReference>
<accession>A0A163XUE9</accession>
<dbReference type="OrthoDB" id="1451999at2"/>
<evidence type="ECO:0008006" key="3">
    <source>
        <dbReference type="Google" id="ProtNLM"/>
    </source>
</evidence>
<dbReference type="AlphaFoldDB" id="A0A163XUE9"/>
<dbReference type="EMBL" id="LQNU01000064">
    <property type="protein sequence ID" value="KZE78457.1"/>
    <property type="molecule type" value="Genomic_DNA"/>
</dbReference>
<gene>
    <name evidence="1" type="ORF">AV926_12230</name>
</gene>
<sequence>MYIGTTTSGRKERFIIVEKGDSAQSLLVFSQEEQITNLIISSKESGLDVLSDKSFAPLFKEIKILHLKNISINKNWLYQFVNLKRLEAKGCQYKGKEPLDWLMFTGLEEVFTPYSKLFENLFVHPTLKTVFIENFDKEGFVFPLNTVIESLSIEKSKECTWSSLVNLSSLKALYLVKIPTLIDITWLSKLTQLEDIEISGCKEVSNLITSIAEINTLNTVYLSSMGDIESLKPLEKLQNIKELTIETEGRLIDKKSSVVLNKLTGLEYSIEMKNYIDSNDN</sequence>
<evidence type="ECO:0000313" key="1">
    <source>
        <dbReference type="EMBL" id="KZE78457.1"/>
    </source>
</evidence>
<dbReference type="RefSeq" id="WP_038986759.1">
    <property type="nucleotide sequence ID" value="NZ_JACAJN010000032.1"/>
</dbReference>
<comment type="caution">
    <text evidence="1">The sequence shown here is derived from an EMBL/GenBank/DDBJ whole genome shotgun (WGS) entry which is preliminary data.</text>
</comment>
<protein>
    <recommendedName>
        <fullName evidence="3">Internalin A</fullName>
    </recommendedName>
</protein>
<dbReference type="InterPro" id="IPR032675">
    <property type="entry name" value="LRR_dom_sf"/>
</dbReference>
<proteinExistence type="predicted"/>
<keyword evidence="2" id="KW-1185">Reference proteome</keyword>
<evidence type="ECO:0000313" key="2">
    <source>
        <dbReference type="Proteomes" id="UP000076630"/>
    </source>
</evidence>
<reference evidence="1 2" key="1">
    <citation type="submission" date="2016-01" db="EMBL/GenBank/DDBJ databases">
        <title>Whole genome sequencing of Myroides marinus L41.</title>
        <authorList>
            <person name="Hong K.W."/>
        </authorList>
    </citation>
    <scope>NUCLEOTIDE SEQUENCE [LARGE SCALE GENOMIC DNA]</scope>
    <source>
        <strain evidence="1 2">L41</strain>
    </source>
</reference>